<protein>
    <submittedName>
        <fullName evidence="2">Short chain dehydrogenase</fullName>
    </submittedName>
</protein>
<dbReference type="AlphaFoldDB" id="A0A1H7Z0E7"/>
<sequence>MDKTVVITGSNSGIGKAAAFRFAEEGYRVVMACRNLEKSKTVQQEIIKATNHPQIDLLALDISSFESIHRFHSYVNEAYPKIDILTIMQPF</sequence>
<dbReference type="PANTHER" id="PTHR43157">
    <property type="entry name" value="PHOSPHATIDYLINOSITOL-GLYCAN BIOSYNTHESIS CLASS F PROTEIN-RELATED"/>
    <property type="match status" value="1"/>
</dbReference>
<evidence type="ECO:0000313" key="2">
    <source>
        <dbReference type="EMBL" id="SEM52042.1"/>
    </source>
</evidence>
<gene>
    <name evidence="2" type="ORF">SAMN05192533_103226</name>
</gene>
<reference evidence="3" key="1">
    <citation type="submission" date="2016-10" db="EMBL/GenBank/DDBJ databases">
        <authorList>
            <person name="Varghese N."/>
            <person name="Submissions S."/>
        </authorList>
    </citation>
    <scope>NUCLEOTIDE SEQUENCE [LARGE SCALE GENOMIC DNA]</scope>
    <source>
        <strain evidence="3">B48,IBRC-M 10115,DSM 25386,CECT 8001</strain>
    </source>
</reference>
<organism evidence="2 3">
    <name type="scientific">Mesobacillus persicus</name>
    <dbReference type="NCBI Taxonomy" id="930146"/>
    <lineage>
        <taxon>Bacteria</taxon>
        <taxon>Bacillati</taxon>
        <taxon>Bacillota</taxon>
        <taxon>Bacilli</taxon>
        <taxon>Bacillales</taxon>
        <taxon>Bacillaceae</taxon>
        <taxon>Mesobacillus</taxon>
    </lineage>
</organism>
<dbReference type="Pfam" id="PF00106">
    <property type="entry name" value="adh_short"/>
    <property type="match status" value="1"/>
</dbReference>
<dbReference type="SUPFAM" id="SSF51735">
    <property type="entry name" value="NAD(P)-binding Rossmann-fold domains"/>
    <property type="match status" value="1"/>
</dbReference>
<dbReference type="GO" id="GO:0016491">
    <property type="term" value="F:oxidoreductase activity"/>
    <property type="evidence" value="ECO:0007669"/>
    <property type="project" value="UniProtKB-KW"/>
</dbReference>
<dbReference type="RefSeq" id="WP_244532509.1">
    <property type="nucleotide sequence ID" value="NZ_FOBW01000003.1"/>
</dbReference>
<accession>A0A1H7Z0E7</accession>
<dbReference type="EMBL" id="FOBW01000003">
    <property type="protein sequence ID" value="SEM52042.1"/>
    <property type="molecule type" value="Genomic_DNA"/>
</dbReference>
<evidence type="ECO:0000256" key="1">
    <source>
        <dbReference type="ARBA" id="ARBA00023002"/>
    </source>
</evidence>
<dbReference type="InterPro" id="IPR036291">
    <property type="entry name" value="NAD(P)-bd_dom_sf"/>
</dbReference>
<dbReference type="PANTHER" id="PTHR43157:SF31">
    <property type="entry name" value="PHOSPHATIDYLINOSITOL-GLYCAN BIOSYNTHESIS CLASS F PROTEIN"/>
    <property type="match status" value="1"/>
</dbReference>
<keyword evidence="3" id="KW-1185">Reference proteome</keyword>
<dbReference type="InterPro" id="IPR002347">
    <property type="entry name" value="SDR_fam"/>
</dbReference>
<dbReference type="Gene3D" id="3.40.50.720">
    <property type="entry name" value="NAD(P)-binding Rossmann-like Domain"/>
    <property type="match status" value="1"/>
</dbReference>
<keyword evidence="1" id="KW-0560">Oxidoreductase</keyword>
<evidence type="ECO:0000313" key="3">
    <source>
        <dbReference type="Proteomes" id="UP000198553"/>
    </source>
</evidence>
<proteinExistence type="predicted"/>
<dbReference type="STRING" id="930146.SAMN05192533_103226"/>
<name>A0A1H7Z0E7_9BACI</name>
<dbReference type="Proteomes" id="UP000198553">
    <property type="component" value="Unassembled WGS sequence"/>
</dbReference>